<feature type="compositionally biased region" description="Basic residues" evidence="1">
    <location>
        <begin position="81"/>
        <end position="91"/>
    </location>
</feature>
<proteinExistence type="predicted"/>
<protein>
    <submittedName>
        <fullName evidence="2">Uncharacterized protein</fullName>
    </submittedName>
</protein>
<reference evidence="2" key="1">
    <citation type="journal article" date="2023" name="IScience">
        <title>Live-bearing cockroach genome reveals convergent evolutionary mechanisms linked to viviparity in insects and beyond.</title>
        <authorList>
            <person name="Fouks B."/>
            <person name="Harrison M.C."/>
            <person name="Mikhailova A.A."/>
            <person name="Marchal E."/>
            <person name="English S."/>
            <person name="Carruthers M."/>
            <person name="Jennings E.C."/>
            <person name="Chiamaka E.L."/>
            <person name="Frigard R.A."/>
            <person name="Pippel M."/>
            <person name="Attardo G.M."/>
            <person name="Benoit J.B."/>
            <person name="Bornberg-Bauer E."/>
            <person name="Tobe S.S."/>
        </authorList>
    </citation>
    <scope>NUCLEOTIDE SEQUENCE</scope>
    <source>
        <strain evidence="2">Stay&amp;Tobe</strain>
    </source>
</reference>
<dbReference type="Proteomes" id="UP001233999">
    <property type="component" value="Unassembled WGS sequence"/>
</dbReference>
<evidence type="ECO:0000313" key="3">
    <source>
        <dbReference type="Proteomes" id="UP001233999"/>
    </source>
</evidence>
<evidence type="ECO:0000256" key="1">
    <source>
        <dbReference type="SAM" id="MobiDB-lite"/>
    </source>
</evidence>
<dbReference type="EMBL" id="JASPKZ010000485">
    <property type="protein sequence ID" value="KAJ9599796.1"/>
    <property type="molecule type" value="Genomic_DNA"/>
</dbReference>
<gene>
    <name evidence="2" type="ORF">L9F63_026355</name>
</gene>
<sequence length="100" mass="10773">MVGSVGTRGKAIKSDGMEIIIKVHTFFTEEYEALKCGKPTISVSSVIERTAAATSVSSHSVSRILKKQKEALASDSVLRTPGKKHPNRTPKKTIIDSFSA</sequence>
<dbReference type="AlphaFoldDB" id="A0AAD8AIT1"/>
<keyword evidence="3" id="KW-1185">Reference proteome</keyword>
<name>A0AAD8AIT1_DIPPU</name>
<evidence type="ECO:0000313" key="2">
    <source>
        <dbReference type="EMBL" id="KAJ9599796.1"/>
    </source>
</evidence>
<feature type="region of interest" description="Disordered" evidence="1">
    <location>
        <begin position="75"/>
        <end position="100"/>
    </location>
</feature>
<accession>A0AAD8AIT1</accession>
<comment type="caution">
    <text evidence="2">The sequence shown here is derived from an EMBL/GenBank/DDBJ whole genome shotgun (WGS) entry which is preliminary data.</text>
</comment>
<reference evidence="2" key="2">
    <citation type="submission" date="2023-05" db="EMBL/GenBank/DDBJ databases">
        <authorList>
            <person name="Fouks B."/>
        </authorList>
    </citation>
    <scope>NUCLEOTIDE SEQUENCE</scope>
    <source>
        <strain evidence="2">Stay&amp;Tobe</strain>
        <tissue evidence="2">Testes</tissue>
    </source>
</reference>
<organism evidence="2 3">
    <name type="scientific">Diploptera punctata</name>
    <name type="common">Pacific beetle cockroach</name>
    <dbReference type="NCBI Taxonomy" id="6984"/>
    <lineage>
        <taxon>Eukaryota</taxon>
        <taxon>Metazoa</taxon>
        <taxon>Ecdysozoa</taxon>
        <taxon>Arthropoda</taxon>
        <taxon>Hexapoda</taxon>
        <taxon>Insecta</taxon>
        <taxon>Pterygota</taxon>
        <taxon>Neoptera</taxon>
        <taxon>Polyneoptera</taxon>
        <taxon>Dictyoptera</taxon>
        <taxon>Blattodea</taxon>
        <taxon>Blaberoidea</taxon>
        <taxon>Blaberidae</taxon>
        <taxon>Diplopterinae</taxon>
        <taxon>Diploptera</taxon>
    </lineage>
</organism>